<dbReference type="STRING" id="1714264.BTO30_10540"/>
<keyword evidence="1" id="KW-1133">Transmembrane helix</keyword>
<dbReference type="OrthoDB" id="1750926at2"/>
<name>A0A1Q8Q4F8_9BACI</name>
<reference evidence="2 3" key="1">
    <citation type="submission" date="2016-12" db="EMBL/GenBank/DDBJ databases">
        <title>Domibacillus antri genome sequencing.</title>
        <authorList>
            <person name="Verma A."/>
            <person name="Krishnamurthi S."/>
        </authorList>
    </citation>
    <scope>NUCLEOTIDE SEQUENCE [LARGE SCALE GENOMIC DNA]</scope>
    <source>
        <strain evidence="2 3">XD80</strain>
    </source>
</reference>
<sequence length="164" mass="17570">MKINVHTITEVSLLAAMIAIIGSFKIPAGFPGAEFQLSAPLAVAIAAVFGFWRYITAGVMASLLLMILGVHNLFNVEISMVFRIVAGGIVALLGPSLPILMLAGPIGTAAARWVLSITLGVPFWPLVLQALPGMVFTAITVYPLYRMLVRVKKERGVTLARRNV</sequence>
<gene>
    <name evidence="2" type="ORF">BTO30_10540</name>
</gene>
<keyword evidence="3" id="KW-1185">Reference proteome</keyword>
<dbReference type="Proteomes" id="UP000185568">
    <property type="component" value="Unassembled WGS sequence"/>
</dbReference>
<dbReference type="RefSeq" id="WP_075398692.1">
    <property type="nucleotide sequence ID" value="NZ_MSDU01000022.1"/>
</dbReference>
<feature type="transmembrane region" description="Helical" evidence="1">
    <location>
        <begin position="12"/>
        <end position="30"/>
    </location>
</feature>
<keyword evidence="1" id="KW-0472">Membrane</keyword>
<organism evidence="2 3">
    <name type="scientific">Domibacillus antri</name>
    <dbReference type="NCBI Taxonomy" id="1714264"/>
    <lineage>
        <taxon>Bacteria</taxon>
        <taxon>Bacillati</taxon>
        <taxon>Bacillota</taxon>
        <taxon>Bacilli</taxon>
        <taxon>Bacillales</taxon>
        <taxon>Bacillaceae</taxon>
        <taxon>Domibacillus</taxon>
    </lineage>
</organism>
<protein>
    <submittedName>
        <fullName evidence="2">Uncharacterized protein</fullName>
    </submittedName>
</protein>
<feature type="transmembrane region" description="Helical" evidence="1">
    <location>
        <begin position="80"/>
        <end position="103"/>
    </location>
</feature>
<evidence type="ECO:0000256" key="1">
    <source>
        <dbReference type="SAM" id="Phobius"/>
    </source>
</evidence>
<dbReference type="EMBL" id="MSDU01000022">
    <property type="protein sequence ID" value="OLN22182.1"/>
    <property type="molecule type" value="Genomic_DNA"/>
</dbReference>
<feature type="transmembrane region" description="Helical" evidence="1">
    <location>
        <begin position="123"/>
        <end position="145"/>
    </location>
</feature>
<feature type="transmembrane region" description="Helical" evidence="1">
    <location>
        <begin position="42"/>
        <end position="68"/>
    </location>
</feature>
<evidence type="ECO:0000313" key="3">
    <source>
        <dbReference type="Proteomes" id="UP000185568"/>
    </source>
</evidence>
<evidence type="ECO:0000313" key="2">
    <source>
        <dbReference type="EMBL" id="OLN22182.1"/>
    </source>
</evidence>
<dbReference type="AlphaFoldDB" id="A0A1Q8Q4F8"/>
<keyword evidence="1" id="KW-0812">Transmembrane</keyword>
<accession>A0A1Q8Q4F8</accession>
<comment type="caution">
    <text evidence="2">The sequence shown here is derived from an EMBL/GenBank/DDBJ whole genome shotgun (WGS) entry which is preliminary data.</text>
</comment>
<proteinExistence type="predicted"/>